<evidence type="ECO:0000313" key="2">
    <source>
        <dbReference type="Proteomes" id="UP000800041"/>
    </source>
</evidence>
<proteinExistence type="predicted"/>
<dbReference type="Proteomes" id="UP000800041">
    <property type="component" value="Unassembled WGS sequence"/>
</dbReference>
<gene>
    <name evidence="1" type="ORF">K402DRAFT_398935</name>
</gene>
<evidence type="ECO:0008006" key="3">
    <source>
        <dbReference type="Google" id="ProtNLM"/>
    </source>
</evidence>
<protein>
    <recommendedName>
        <fullName evidence="3">F-box domain-containing protein</fullName>
    </recommendedName>
</protein>
<organism evidence="1 2">
    <name type="scientific">Aulographum hederae CBS 113979</name>
    <dbReference type="NCBI Taxonomy" id="1176131"/>
    <lineage>
        <taxon>Eukaryota</taxon>
        <taxon>Fungi</taxon>
        <taxon>Dikarya</taxon>
        <taxon>Ascomycota</taxon>
        <taxon>Pezizomycotina</taxon>
        <taxon>Dothideomycetes</taxon>
        <taxon>Pleosporomycetidae</taxon>
        <taxon>Aulographales</taxon>
        <taxon>Aulographaceae</taxon>
    </lineage>
</organism>
<sequence>MADLSLSSLDLNDPLAAVPSQFINDNETISDKYLLGMPFELREKILRLIVRMEGTFPMIQTSPILGPLAASCKQLRQESAQAFYGKRDRFFIMMAPRDPVSKDPKASKRWSNFHLWPSVARKYIRMIDITIQVVPESPPSIWLSPLFDLKSSGFHDLHTINVYSIESRDWEDREEERRLVRARLLHPAWFQGGSKNFDLLHPMWYDPNDTLWSRYHTHSFPSTTAREEYMKPRREFRGCLQGFGGTGHSCEGCPVCELRLRGEGAV</sequence>
<evidence type="ECO:0000313" key="1">
    <source>
        <dbReference type="EMBL" id="KAF1981004.1"/>
    </source>
</evidence>
<reference evidence="1" key="1">
    <citation type="journal article" date="2020" name="Stud. Mycol.">
        <title>101 Dothideomycetes genomes: a test case for predicting lifestyles and emergence of pathogens.</title>
        <authorList>
            <person name="Haridas S."/>
            <person name="Albert R."/>
            <person name="Binder M."/>
            <person name="Bloem J."/>
            <person name="Labutti K."/>
            <person name="Salamov A."/>
            <person name="Andreopoulos B."/>
            <person name="Baker S."/>
            <person name="Barry K."/>
            <person name="Bills G."/>
            <person name="Bluhm B."/>
            <person name="Cannon C."/>
            <person name="Castanera R."/>
            <person name="Culley D."/>
            <person name="Daum C."/>
            <person name="Ezra D."/>
            <person name="Gonzalez J."/>
            <person name="Henrissat B."/>
            <person name="Kuo A."/>
            <person name="Liang C."/>
            <person name="Lipzen A."/>
            <person name="Lutzoni F."/>
            <person name="Magnuson J."/>
            <person name="Mondo S."/>
            <person name="Nolan M."/>
            <person name="Ohm R."/>
            <person name="Pangilinan J."/>
            <person name="Park H.-J."/>
            <person name="Ramirez L."/>
            <person name="Alfaro M."/>
            <person name="Sun H."/>
            <person name="Tritt A."/>
            <person name="Yoshinaga Y."/>
            <person name="Zwiers L.-H."/>
            <person name="Turgeon B."/>
            <person name="Goodwin S."/>
            <person name="Spatafora J."/>
            <person name="Crous P."/>
            <person name="Grigoriev I."/>
        </authorList>
    </citation>
    <scope>NUCLEOTIDE SEQUENCE</scope>
    <source>
        <strain evidence="1">CBS 113979</strain>
    </source>
</reference>
<name>A0A6G1GJK9_9PEZI</name>
<accession>A0A6G1GJK9</accession>
<keyword evidence="2" id="KW-1185">Reference proteome</keyword>
<dbReference type="AlphaFoldDB" id="A0A6G1GJK9"/>
<dbReference type="EMBL" id="ML977211">
    <property type="protein sequence ID" value="KAF1981004.1"/>
    <property type="molecule type" value="Genomic_DNA"/>
</dbReference>